<evidence type="ECO:0000313" key="2">
    <source>
        <dbReference type="Proteomes" id="UP000435357"/>
    </source>
</evidence>
<dbReference type="InterPro" id="IPR008969">
    <property type="entry name" value="CarboxyPept-like_regulatory"/>
</dbReference>
<keyword evidence="2" id="KW-1185">Reference proteome</keyword>
<keyword evidence="1" id="KW-0121">Carboxypeptidase</keyword>
<dbReference type="Gene3D" id="2.60.40.1120">
    <property type="entry name" value="Carboxypeptidase-like, regulatory domain"/>
    <property type="match status" value="1"/>
</dbReference>
<dbReference type="EMBL" id="WACR01000002">
    <property type="protein sequence ID" value="KAB1065574.1"/>
    <property type="molecule type" value="Genomic_DNA"/>
</dbReference>
<dbReference type="AlphaFoldDB" id="A0A6N6M6N6"/>
<keyword evidence="1" id="KW-0378">Hydrolase</keyword>
<dbReference type="GO" id="GO:0004180">
    <property type="term" value="F:carboxypeptidase activity"/>
    <property type="evidence" value="ECO:0007669"/>
    <property type="project" value="UniProtKB-KW"/>
</dbReference>
<protein>
    <submittedName>
        <fullName evidence="1">Carboxypeptidase-like regulatory domain-containing protein</fullName>
    </submittedName>
</protein>
<dbReference type="OrthoDB" id="7432683at2"/>
<name>A0A6N6M6N6_9FLAO</name>
<comment type="caution">
    <text evidence="1">The sequence shown here is derived from an EMBL/GenBank/DDBJ whole genome shotgun (WGS) entry which is preliminary data.</text>
</comment>
<dbReference type="SUPFAM" id="SSF49464">
    <property type="entry name" value="Carboxypeptidase regulatory domain-like"/>
    <property type="match status" value="1"/>
</dbReference>
<proteinExistence type="predicted"/>
<dbReference type="RefSeq" id="WP_151166398.1">
    <property type="nucleotide sequence ID" value="NZ_WACR01000002.1"/>
</dbReference>
<keyword evidence="1" id="KW-0645">Protease</keyword>
<dbReference type="Pfam" id="PF13715">
    <property type="entry name" value="CarbopepD_reg_2"/>
    <property type="match status" value="1"/>
</dbReference>
<gene>
    <name evidence="1" type="ORF">F3059_02670</name>
</gene>
<sequence>MKKYRLKIGTPCNESWEKMTGGELERFCSRCSKSVTDFTGMTDQQIIKMITDERSKNICGKLSNNQLNRVYRRPDNKLSSSAFSKVLPGLLLLGATNELNAQETKTTDQEVVQSVYNHLKESKTDTSKIESDKPSQDTSKYIIEGKIIDSETQEPVGFANIWVKDTDIRNSSDIDGQYKIMIPDSIITDQITIRLAFVGYAPKSITLQASDFPLTSALTIKMTAQVQLLGEVEIIEKKPWWKFWK</sequence>
<dbReference type="Proteomes" id="UP000435357">
    <property type="component" value="Unassembled WGS sequence"/>
</dbReference>
<evidence type="ECO:0000313" key="1">
    <source>
        <dbReference type="EMBL" id="KAB1065574.1"/>
    </source>
</evidence>
<accession>A0A6N6M6N6</accession>
<reference evidence="1 2" key="1">
    <citation type="submission" date="2019-09" db="EMBL/GenBank/DDBJ databases">
        <title>Genomes of Cryomorphaceae.</title>
        <authorList>
            <person name="Bowman J.P."/>
        </authorList>
    </citation>
    <scope>NUCLEOTIDE SEQUENCE [LARGE SCALE GENOMIC DNA]</scope>
    <source>
        <strain evidence="1 2">KCTC 52047</strain>
    </source>
</reference>
<organism evidence="1 2">
    <name type="scientific">Salibacter halophilus</name>
    <dbReference type="NCBI Taxonomy" id="1803916"/>
    <lineage>
        <taxon>Bacteria</taxon>
        <taxon>Pseudomonadati</taxon>
        <taxon>Bacteroidota</taxon>
        <taxon>Flavobacteriia</taxon>
        <taxon>Flavobacteriales</taxon>
        <taxon>Salibacteraceae</taxon>
        <taxon>Salibacter</taxon>
    </lineage>
</organism>